<protein>
    <recommendedName>
        <fullName evidence="3 7">Ubiquitin-like protein ATG12</fullName>
    </recommendedName>
</protein>
<dbReference type="Pfam" id="PF04110">
    <property type="entry name" value="APG12"/>
    <property type="match status" value="1"/>
</dbReference>
<dbReference type="AlphaFoldDB" id="A0A9W4TU97"/>
<sequence>MSQVEDDENEEINDLNIVDQKVPLSTSIILDKSIVKKEPEITKITIRFQPIGSAKSIEPRVFKISSNQTISTLNKFLTKKLKSKELLRLYVQNSFQPLPDEKIGDLYNLFKTNNELIVTYCNTVAFG</sequence>
<keyword evidence="5 7" id="KW-0833">Ubl conjugation pathway</keyword>
<comment type="subcellular location">
    <subcellularLocation>
        <location evidence="1 7">Preautophagosomal structure membrane</location>
        <topology evidence="1 7">Peripheral membrane protein</topology>
    </subcellularLocation>
</comment>
<dbReference type="Proteomes" id="UP001152885">
    <property type="component" value="Unassembled WGS sequence"/>
</dbReference>
<dbReference type="GO" id="GO:0034045">
    <property type="term" value="C:phagophore assembly site membrane"/>
    <property type="evidence" value="ECO:0007669"/>
    <property type="project" value="UniProtKB-SubCell"/>
</dbReference>
<dbReference type="PANTHER" id="PTHR13385:SF0">
    <property type="entry name" value="UBIQUITIN-LIKE PROTEIN ATG12"/>
    <property type="match status" value="1"/>
</dbReference>
<evidence type="ECO:0000256" key="7">
    <source>
        <dbReference type="RuleBase" id="RU361201"/>
    </source>
</evidence>
<dbReference type="Gene3D" id="3.10.20.90">
    <property type="entry name" value="Phosphatidylinositol 3-kinase Catalytic Subunit, Chain A, domain 1"/>
    <property type="match status" value="1"/>
</dbReference>
<evidence type="ECO:0000256" key="1">
    <source>
        <dbReference type="ARBA" id="ARBA00004623"/>
    </source>
</evidence>
<keyword evidence="6 7" id="KW-0072">Autophagy</keyword>
<dbReference type="GO" id="GO:0000421">
    <property type="term" value="C:autophagosome membrane"/>
    <property type="evidence" value="ECO:0007669"/>
    <property type="project" value="TreeGrafter"/>
</dbReference>
<name>A0A9W4TU97_9ASCO</name>
<dbReference type="GO" id="GO:0097352">
    <property type="term" value="P:autophagosome maturation"/>
    <property type="evidence" value="ECO:0007669"/>
    <property type="project" value="TreeGrafter"/>
</dbReference>
<dbReference type="InterPro" id="IPR029071">
    <property type="entry name" value="Ubiquitin-like_domsf"/>
</dbReference>
<keyword evidence="7" id="KW-0472">Membrane</keyword>
<dbReference type="InterPro" id="IPR007242">
    <property type="entry name" value="Atg12"/>
</dbReference>
<evidence type="ECO:0000313" key="9">
    <source>
        <dbReference type="Proteomes" id="UP001152885"/>
    </source>
</evidence>
<dbReference type="SUPFAM" id="SSF54236">
    <property type="entry name" value="Ubiquitin-like"/>
    <property type="match status" value="1"/>
</dbReference>
<evidence type="ECO:0000313" key="8">
    <source>
        <dbReference type="EMBL" id="CAI5757156.1"/>
    </source>
</evidence>
<comment type="caution">
    <text evidence="8">The sequence shown here is derived from an EMBL/GenBank/DDBJ whole genome shotgun (WGS) entry which is preliminary data.</text>
</comment>
<dbReference type="GO" id="GO:0034274">
    <property type="term" value="C:Atg12-Atg5-Atg16 complex"/>
    <property type="evidence" value="ECO:0007669"/>
    <property type="project" value="TreeGrafter"/>
</dbReference>
<comment type="function">
    <text evidence="7">Ubiquitin-like protein involved in cytoplasm to vacuole transport (Cvt), autophagy vesicles formation, mitophagy, and nucleophagy.</text>
</comment>
<reference evidence="8" key="1">
    <citation type="submission" date="2022-12" db="EMBL/GenBank/DDBJ databases">
        <authorList>
            <person name="Brejova B."/>
        </authorList>
    </citation>
    <scope>NUCLEOTIDE SEQUENCE</scope>
</reference>
<dbReference type="EMBL" id="CANTUO010000001">
    <property type="protein sequence ID" value="CAI5757156.1"/>
    <property type="molecule type" value="Genomic_DNA"/>
</dbReference>
<evidence type="ECO:0000256" key="6">
    <source>
        <dbReference type="ARBA" id="ARBA00023006"/>
    </source>
</evidence>
<evidence type="ECO:0000256" key="2">
    <source>
        <dbReference type="ARBA" id="ARBA00007778"/>
    </source>
</evidence>
<comment type="similarity">
    <text evidence="2 7">Belongs to the ATG12 family.</text>
</comment>
<organism evidence="8 9">
    <name type="scientific">Candida verbasci</name>
    <dbReference type="NCBI Taxonomy" id="1227364"/>
    <lineage>
        <taxon>Eukaryota</taxon>
        <taxon>Fungi</taxon>
        <taxon>Dikarya</taxon>
        <taxon>Ascomycota</taxon>
        <taxon>Saccharomycotina</taxon>
        <taxon>Pichiomycetes</taxon>
        <taxon>Debaryomycetaceae</taxon>
        <taxon>Candida/Lodderomyces clade</taxon>
        <taxon>Candida</taxon>
    </lineage>
</organism>
<evidence type="ECO:0000256" key="4">
    <source>
        <dbReference type="ARBA" id="ARBA00022499"/>
    </source>
</evidence>
<dbReference type="GO" id="GO:0034727">
    <property type="term" value="P:piecemeal microautophagy of the nucleus"/>
    <property type="evidence" value="ECO:0007669"/>
    <property type="project" value="TreeGrafter"/>
</dbReference>
<dbReference type="GO" id="GO:0061723">
    <property type="term" value="P:glycophagy"/>
    <property type="evidence" value="ECO:0007669"/>
    <property type="project" value="TreeGrafter"/>
</dbReference>
<comment type="subunit">
    <text evidence="7">Forms a conjugate with ATG5.</text>
</comment>
<gene>
    <name evidence="8" type="ORF">CANVERA_P1673</name>
</gene>
<dbReference type="GO" id="GO:0015031">
    <property type="term" value="P:protein transport"/>
    <property type="evidence" value="ECO:0007669"/>
    <property type="project" value="UniProtKB-KW"/>
</dbReference>
<dbReference type="PANTHER" id="PTHR13385">
    <property type="entry name" value="AUTOPHAGY PROTEIN 12"/>
    <property type="match status" value="1"/>
</dbReference>
<dbReference type="OrthoDB" id="10003551at2759"/>
<proteinExistence type="inferred from homology"/>
<keyword evidence="4 7" id="KW-1017">Isopeptide bond</keyword>
<keyword evidence="7" id="KW-0813">Transport</keyword>
<dbReference type="GO" id="GO:0019776">
    <property type="term" value="F:Atg8-family ligase activity"/>
    <property type="evidence" value="ECO:0007669"/>
    <property type="project" value="TreeGrafter"/>
</dbReference>
<dbReference type="GO" id="GO:0000045">
    <property type="term" value="P:autophagosome assembly"/>
    <property type="evidence" value="ECO:0007669"/>
    <property type="project" value="InterPro"/>
</dbReference>
<evidence type="ECO:0000256" key="5">
    <source>
        <dbReference type="ARBA" id="ARBA00022786"/>
    </source>
</evidence>
<dbReference type="GO" id="GO:0000422">
    <property type="term" value="P:autophagy of mitochondrion"/>
    <property type="evidence" value="ECO:0007669"/>
    <property type="project" value="TreeGrafter"/>
</dbReference>
<keyword evidence="9" id="KW-1185">Reference proteome</keyword>
<dbReference type="CDD" id="cd01612">
    <property type="entry name" value="Ubl_ATG12"/>
    <property type="match status" value="1"/>
</dbReference>
<evidence type="ECO:0000256" key="3">
    <source>
        <dbReference type="ARBA" id="ARBA00015875"/>
    </source>
</evidence>
<accession>A0A9W4TU97</accession>
<keyword evidence="7" id="KW-0653">Protein transport</keyword>